<gene>
    <name evidence="3" type="ORF">METESE_28060</name>
</gene>
<evidence type="ECO:0008006" key="5">
    <source>
        <dbReference type="Google" id="ProtNLM"/>
    </source>
</evidence>
<accession>A0AA48H8F1</accession>
<dbReference type="Proteomes" id="UP001228113">
    <property type="component" value="Chromosome"/>
</dbReference>
<evidence type="ECO:0000256" key="2">
    <source>
        <dbReference type="SAM" id="SignalP"/>
    </source>
</evidence>
<proteinExistence type="predicted"/>
<dbReference type="AlphaFoldDB" id="A0AA48H8F1"/>
<feature type="compositionally biased region" description="Polar residues" evidence="1">
    <location>
        <begin position="84"/>
        <end position="101"/>
    </location>
</feature>
<sequence length="365" mass="39404">MKKTTIAACILFCATAWAQPLRQGRVKPLWVAALPSQAGRVYAVGLARVDGGEADAIRQAGQNARGEVLGRLRAEVKAELNVATRATTTRESGGQASGTSEQRVDQSTRIRASAVDLPGLTVEEVWVDKAEATAYALAYLDVPVAEQEVRARFRALKDDLFKEDDTPAEPRARLRMLGRLKAAQAELGRLDDTAALLAAGGGDAALRRQVRDGKLAVDRQMEALRASLTLSLEGARGATQLTAVIRNAALKAGLGWKDTGGDFQLVMDLKTDARSARFDKAAPATNGWWRDGWVSHTASRDTGILVARGVLTLTLQDRAGTPYESVDIEAKGLGVSELQAENKLKEDFRAKVEKTFSRWLEGLVK</sequence>
<dbReference type="KEGG" id="msea:METESE_28060"/>
<dbReference type="EMBL" id="AP027081">
    <property type="protein sequence ID" value="BDU77848.1"/>
    <property type="molecule type" value="Genomic_DNA"/>
</dbReference>
<feature type="signal peptide" evidence="2">
    <location>
        <begin position="1"/>
        <end position="18"/>
    </location>
</feature>
<evidence type="ECO:0000256" key="1">
    <source>
        <dbReference type="SAM" id="MobiDB-lite"/>
    </source>
</evidence>
<keyword evidence="2" id="KW-0732">Signal</keyword>
<name>A0AA48H8F1_9BACT</name>
<evidence type="ECO:0000313" key="3">
    <source>
        <dbReference type="EMBL" id="BDU77848.1"/>
    </source>
</evidence>
<protein>
    <recommendedName>
        <fullName evidence="5">LPP20 lipoprotein</fullName>
    </recommendedName>
</protein>
<feature type="region of interest" description="Disordered" evidence="1">
    <location>
        <begin position="83"/>
        <end position="107"/>
    </location>
</feature>
<keyword evidence="4" id="KW-1185">Reference proteome</keyword>
<dbReference type="RefSeq" id="WP_316410444.1">
    <property type="nucleotide sequence ID" value="NZ_AP027081.1"/>
</dbReference>
<organism evidence="3 4">
    <name type="scientific">Mesoterricola sediminis</name>
    <dbReference type="NCBI Taxonomy" id="2927980"/>
    <lineage>
        <taxon>Bacteria</taxon>
        <taxon>Pseudomonadati</taxon>
        <taxon>Acidobacteriota</taxon>
        <taxon>Holophagae</taxon>
        <taxon>Holophagales</taxon>
        <taxon>Holophagaceae</taxon>
        <taxon>Mesoterricola</taxon>
    </lineage>
</organism>
<feature type="chain" id="PRO_5041350220" description="LPP20 lipoprotein" evidence="2">
    <location>
        <begin position="19"/>
        <end position="365"/>
    </location>
</feature>
<reference evidence="3" key="1">
    <citation type="journal article" date="2023" name="Int. J. Syst. Evol. Microbiol.">
        <title>Mesoterricola silvestris gen. nov., sp. nov., Mesoterricola sediminis sp. nov., Geothrix oryzae sp. nov., Geothrix edaphica sp. nov., Geothrix rubra sp. nov., and Geothrix limicola sp. nov., six novel members of Acidobacteriota isolated from soils.</title>
        <authorList>
            <person name="Itoh H."/>
            <person name="Sugisawa Y."/>
            <person name="Mise K."/>
            <person name="Xu Z."/>
            <person name="Kuniyasu M."/>
            <person name="Ushijima N."/>
            <person name="Kawano K."/>
            <person name="Kobayashi E."/>
            <person name="Shiratori Y."/>
            <person name="Masuda Y."/>
            <person name="Senoo K."/>
        </authorList>
    </citation>
    <scope>NUCLEOTIDE SEQUENCE</scope>
    <source>
        <strain evidence="3">W786</strain>
    </source>
</reference>
<dbReference type="Gene3D" id="3.10.28.20">
    <property type="entry name" value="Acetamidase/Formamidase-like domains"/>
    <property type="match status" value="1"/>
</dbReference>
<evidence type="ECO:0000313" key="4">
    <source>
        <dbReference type="Proteomes" id="UP001228113"/>
    </source>
</evidence>